<dbReference type="eggNOG" id="arCOG00605">
    <property type="taxonomic scope" value="Archaea"/>
</dbReference>
<keyword evidence="3" id="KW-1185">Reference proteome</keyword>
<reference evidence="2 3" key="2">
    <citation type="journal article" date="2014" name="Int. J. Syst. Evol. Microbiol.">
        <title>Methanobacterium paludis sp. nov. and a novel strain of Methanobacterium lacus isolated from northern peatlands.</title>
        <authorList>
            <person name="Cadillo-Quiroz H."/>
            <person name="Brauer S.L."/>
            <person name="Goodson N."/>
            <person name="Yavitt J.B."/>
            <person name="Zinder S.H."/>
        </authorList>
    </citation>
    <scope>NUCLEOTIDE SEQUENCE [LARGE SCALE GENOMIC DNA]</scope>
    <source>
        <strain evidence="2 3">AL-21</strain>
    </source>
</reference>
<dbReference type="GeneID" id="10278910"/>
<organism evidence="2 3">
    <name type="scientific">Methanobacterium lacus (strain AL-21)</name>
    <dbReference type="NCBI Taxonomy" id="877455"/>
    <lineage>
        <taxon>Archaea</taxon>
        <taxon>Methanobacteriati</taxon>
        <taxon>Methanobacteriota</taxon>
        <taxon>Methanomada group</taxon>
        <taxon>Methanobacteria</taxon>
        <taxon>Methanobacteriales</taxon>
        <taxon>Methanobacteriaceae</taxon>
        <taxon>Methanobacterium</taxon>
    </lineage>
</organism>
<dbReference type="InterPro" id="IPR005270">
    <property type="entry name" value="tRNA_dU_NifR3-rel"/>
</dbReference>
<dbReference type="AlphaFoldDB" id="F0T6L7"/>
<evidence type="ECO:0000313" key="3">
    <source>
        <dbReference type="Proteomes" id="UP000007490"/>
    </source>
</evidence>
<dbReference type="NCBIfam" id="TIGR00736">
    <property type="entry name" value="nifR3_rel_arch"/>
    <property type="match status" value="1"/>
</dbReference>
<dbReference type="InterPro" id="IPR013785">
    <property type="entry name" value="Aldolase_TIM"/>
</dbReference>
<dbReference type="Gene3D" id="3.20.20.70">
    <property type="entry name" value="Aldolase class I"/>
    <property type="match status" value="1"/>
</dbReference>
<dbReference type="Proteomes" id="UP000007490">
    <property type="component" value="Chromosome"/>
</dbReference>
<dbReference type="InterPro" id="IPR035587">
    <property type="entry name" value="DUS-like_FMN-bd"/>
</dbReference>
<accession>F0T6L7</accession>
<dbReference type="OrthoDB" id="145053at2157"/>
<dbReference type="RefSeq" id="WP_013646002.1">
    <property type="nucleotide sequence ID" value="NC_015216.1"/>
</dbReference>
<evidence type="ECO:0000313" key="2">
    <source>
        <dbReference type="EMBL" id="ADZ10651.1"/>
    </source>
</evidence>
<gene>
    <name evidence="2" type="ordered locus">Metbo_2438</name>
</gene>
<dbReference type="SUPFAM" id="SSF51395">
    <property type="entry name" value="FMN-linked oxidoreductases"/>
    <property type="match status" value="1"/>
</dbReference>
<name>F0T6L7_METLA</name>
<feature type="domain" description="DUS-like FMN-binding" evidence="1">
    <location>
        <begin position="75"/>
        <end position="227"/>
    </location>
</feature>
<proteinExistence type="predicted"/>
<reference evidence="3" key="1">
    <citation type="submission" date="2011-02" db="EMBL/GenBank/DDBJ databases">
        <title>Complete sequence of Methanobacterium sp. AL-21.</title>
        <authorList>
            <consortium name="US DOE Joint Genome Institute"/>
            <person name="Lucas S."/>
            <person name="Copeland A."/>
            <person name="Lapidus A."/>
            <person name="Cheng J.-F."/>
            <person name="Goodwin L."/>
            <person name="Pitluck S."/>
            <person name="Chertkov O."/>
            <person name="Detter J.C."/>
            <person name="Han C."/>
            <person name="Tapia R."/>
            <person name="Land M."/>
            <person name="Hauser L."/>
            <person name="Kyrpides N."/>
            <person name="Ivanova N."/>
            <person name="Mikhailova N."/>
            <person name="Pagani I."/>
            <person name="Cadillo-Quiroz H."/>
            <person name="Imachi H."/>
            <person name="Zinder S."/>
            <person name="Liu W."/>
            <person name="Woyke T."/>
        </authorList>
    </citation>
    <scope>NUCLEOTIDE SEQUENCE [LARGE SCALE GENOMIC DNA]</scope>
    <source>
        <strain evidence="3">AL-21</strain>
    </source>
</reference>
<dbReference type="HOGENOM" id="CLU_1118194_0_0_2"/>
<dbReference type="PANTHER" id="PTHR11082">
    <property type="entry name" value="TRNA-DIHYDROURIDINE SYNTHASE"/>
    <property type="match status" value="1"/>
</dbReference>
<dbReference type="KEGG" id="mel:Metbo_2438"/>
<evidence type="ECO:0000259" key="1">
    <source>
        <dbReference type="Pfam" id="PF01207"/>
    </source>
</evidence>
<dbReference type="EMBL" id="CP002551">
    <property type="protein sequence ID" value="ADZ10651.1"/>
    <property type="molecule type" value="Genomic_DNA"/>
</dbReference>
<dbReference type="Pfam" id="PF01207">
    <property type="entry name" value="Dus"/>
    <property type="match status" value="1"/>
</dbReference>
<sequence>MAGVTDGKFCRGMIDYGFDLLTLGGYNAEKASINAGLKIIQRGRKEFHVEEPDLVNHITSEAKYIKDGSNKNVGVSVNLRAITPDPIIKISKIPEVDVVEINAHCRQAELVKSGYGQALMNYPDELYNLVHGTVEGCSKQVSVKIRANVEGVNYLKVLEAIENAGAHYIHVDAMKPGYDSADYDFITWVKRNTDSFVIGNNSIKDIASARKMLSSGADGISIARAAIRGNIPFDMSLV</sequence>
<dbReference type="STRING" id="877455.Metbo_2438"/>
<protein>
    <submittedName>
        <fullName evidence="2">TIM-barrel protein</fullName>
    </submittedName>
</protein>
<dbReference type="PANTHER" id="PTHR11082:SF36">
    <property type="entry name" value="DUS-LIKE FMN-BINDING DOMAIN-CONTAINING PROTEIN"/>
    <property type="match status" value="1"/>
</dbReference>